<dbReference type="Proteomes" id="UP001365781">
    <property type="component" value="Unassembled WGS sequence"/>
</dbReference>
<proteinExistence type="predicted"/>
<evidence type="ECO:0000313" key="2">
    <source>
        <dbReference type="Proteomes" id="UP001365781"/>
    </source>
</evidence>
<organism evidence="1 2">
    <name type="scientific">Streptomyces brasiliscabiei</name>
    <dbReference type="NCBI Taxonomy" id="2736302"/>
    <lineage>
        <taxon>Bacteria</taxon>
        <taxon>Bacillati</taxon>
        <taxon>Actinomycetota</taxon>
        <taxon>Actinomycetes</taxon>
        <taxon>Kitasatosporales</taxon>
        <taxon>Streptomycetaceae</taxon>
        <taxon>Streptomyces</taxon>
    </lineage>
</organism>
<protein>
    <submittedName>
        <fullName evidence="1">Uncharacterized protein</fullName>
    </submittedName>
</protein>
<feature type="non-terminal residue" evidence="1">
    <location>
        <position position="71"/>
    </location>
</feature>
<name>A0ABU8GVK6_9ACTN</name>
<dbReference type="EMBL" id="JBBAYM010000365">
    <property type="protein sequence ID" value="MEI5617232.1"/>
    <property type="molecule type" value="Genomic_DNA"/>
</dbReference>
<reference evidence="1 2" key="1">
    <citation type="submission" date="2024-03" db="EMBL/GenBank/DDBJ databases">
        <title>First Report of Pectobacterium brasiliscabiei causing potato scab in china.</title>
        <authorList>
            <person name="Handique U."/>
        </authorList>
    </citation>
    <scope>NUCLEOTIDE SEQUENCE [LARGE SCALE GENOMIC DNA]</scope>
    <source>
        <strain evidence="1 2">ZRIMU1503</strain>
    </source>
</reference>
<comment type="caution">
    <text evidence="1">The sequence shown here is derived from an EMBL/GenBank/DDBJ whole genome shotgun (WGS) entry which is preliminary data.</text>
</comment>
<accession>A0ABU8GVK6</accession>
<sequence>MEDITHVSSSPCELRFDYRPDIGTMRKAVAETYRFLDTSDSHEHRRRVCNRQVALKVVGHDPGPIDGAYGT</sequence>
<evidence type="ECO:0000313" key="1">
    <source>
        <dbReference type="EMBL" id="MEI5617232.1"/>
    </source>
</evidence>
<gene>
    <name evidence="1" type="ORF">WB403_49935</name>
</gene>
<dbReference type="RefSeq" id="WP_336559122.1">
    <property type="nucleotide sequence ID" value="NZ_JBBAYM010000365.1"/>
</dbReference>
<keyword evidence="2" id="KW-1185">Reference proteome</keyword>